<protein>
    <recommendedName>
        <fullName evidence="3">Urease alpha-subunit N-terminal domain-containing protein</fullName>
    </recommendedName>
</protein>
<reference evidence="4 5" key="1">
    <citation type="submission" date="2014-04" db="EMBL/GenBank/DDBJ databases">
        <authorList>
            <consortium name="DOE Joint Genome Institute"/>
            <person name="Kuo A."/>
            <person name="Kohler A."/>
            <person name="Nagy L.G."/>
            <person name="Floudas D."/>
            <person name="Copeland A."/>
            <person name="Barry K.W."/>
            <person name="Cichocki N."/>
            <person name="Veneault-Fourrey C."/>
            <person name="LaButti K."/>
            <person name="Lindquist E.A."/>
            <person name="Lipzen A."/>
            <person name="Lundell T."/>
            <person name="Morin E."/>
            <person name="Murat C."/>
            <person name="Sun H."/>
            <person name="Tunlid A."/>
            <person name="Henrissat B."/>
            <person name="Grigoriev I.V."/>
            <person name="Hibbett D.S."/>
            <person name="Martin F."/>
            <person name="Nordberg H.P."/>
            <person name="Cantor M.N."/>
            <person name="Hua S.X."/>
        </authorList>
    </citation>
    <scope>NUCLEOTIDE SEQUENCE [LARGE SCALE GENOMIC DNA]</scope>
    <source>
        <strain evidence="4 5">Foug A</strain>
    </source>
</reference>
<feature type="domain" description="Urease alpha-subunit N-terminal" evidence="3">
    <location>
        <begin position="10"/>
        <end position="45"/>
    </location>
</feature>
<dbReference type="InterPro" id="IPR011612">
    <property type="entry name" value="Urease_alpha_N_dom"/>
</dbReference>
<dbReference type="AlphaFoldDB" id="A0A0C3DJC7"/>
<keyword evidence="2" id="KW-0378">Hydrolase</keyword>
<name>A0A0C3DJC7_9AGAM</name>
<dbReference type="OrthoDB" id="1708534at2759"/>
<evidence type="ECO:0000256" key="1">
    <source>
        <dbReference type="ARBA" id="ARBA00022723"/>
    </source>
</evidence>
<dbReference type="EMBL" id="KN822122">
    <property type="protein sequence ID" value="KIM56151.1"/>
    <property type="molecule type" value="Genomic_DNA"/>
</dbReference>
<evidence type="ECO:0000313" key="5">
    <source>
        <dbReference type="Proteomes" id="UP000053989"/>
    </source>
</evidence>
<evidence type="ECO:0000313" key="4">
    <source>
        <dbReference type="EMBL" id="KIM56151.1"/>
    </source>
</evidence>
<dbReference type="HOGENOM" id="CLU_2943111_0_0_1"/>
<dbReference type="GO" id="GO:0016810">
    <property type="term" value="F:hydrolase activity, acting on carbon-nitrogen (but not peptide) bonds"/>
    <property type="evidence" value="ECO:0007669"/>
    <property type="project" value="InterPro"/>
</dbReference>
<sequence>MGWDRQLASKDCKGAPDLAITNAVVMDWTGIYQADIGVRDGIIVGTVTQMTWTASIPAWS</sequence>
<dbReference type="SUPFAM" id="SSF51338">
    <property type="entry name" value="Composite domain of metallo-dependent hydrolases"/>
    <property type="match status" value="1"/>
</dbReference>
<proteinExistence type="predicted"/>
<organism evidence="4 5">
    <name type="scientific">Scleroderma citrinum Foug A</name>
    <dbReference type="NCBI Taxonomy" id="1036808"/>
    <lineage>
        <taxon>Eukaryota</taxon>
        <taxon>Fungi</taxon>
        <taxon>Dikarya</taxon>
        <taxon>Basidiomycota</taxon>
        <taxon>Agaricomycotina</taxon>
        <taxon>Agaricomycetes</taxon>
        <taxon>Agaricomycetidae</taxon>
        <taxon>Boletales</taxon>
        <taxon>Sclerodermatineae</taxon>
        <taxon>Sclerodermataceae</taxon>
        <taxon>Scleroderma</taxon>
    </lineage>
</organism>
<dbReference type="Pfam" id="PF00449">
    <property type="entry name" value="Urease_alpha"/>
    <property type="match status" value="1"/>
</dbReference>
<dbReference type="InterPro" id="IPR011059">
    <property type="entry name" value="Metal-dep_hydrolase_composite"/>
</dbReference>
<keyword evidence="1" id="KW-0479">Metal-binding</keyword>
<evidence type="ECO:0000259" key="3">
    <source>
        <dbReference type="Pfam" id="PF00449"/>
    </source>
</evidence>
<reference evidence="5" key="2">
    <citation type="submission" date="2015-01" db="EMBL/GenBank/DDBJ databases">
        <title>Evolutionary Origins and Diversification of the Mycorrhizal Mutualists.</title>
        <authorList>
            <consortium name="DOE Joint Genome Institute"/>
            <consortium name="Mycorrhizal Genomics Consortium"/>
            <person name="Kohler A."/>
            <person name="Kuo A."/>
            <person name="Nagy L.G."/>
            <person name="Floudas D."/>
            <person name="Copeland A."/>
            <person name="Barry K.W."/>
            <person name="Cichocki N."/>
            <person name="Veneault-Fourrey C."/>
            <person name="LaButti K."/>
            <person name="Lindquist E.A."/>
            <person name="Lipzen A."/>
            <person name="Lundell T."/>
            <person name="Morin E."/>
            <person name="Murat C."/>
            <person name="Riley R."/>
            <person name="Ohm R."/>
            <person name="Sun H."/>
            <person name="Tunlid A."/>
            <person name="Henrissat B."/>
            <person name="Grigoriev I.V."/>
            <person name="Hibbett D.S."/>
            <person name="Martin F."/>
        </authorList>
    </citation>
    <scope>NUCLEOTIDE SEQUENCE [LARGE SCALE GENOMIC DNA]</scope>
    <source>
        <strain evidence="5">Foug A</strain>
    </source>
</reference>
<evidence type="ECO:0000256" key="2">
    <source>
        <dbReference type="ARBA" id="ARBA00022801"/>
    </source>
</evidence>
<accession>A0A0C3DJC7</accession>
<dbReference type="Gene3D" id="2.30.40.10">
    <property type="entry name" value="Urease, subunit C, domain 1"/>
    <property type="match status" value="1"/>
</dbReference>
<keyword evidence="5" id="KW-1185">Reference proteome</keyword>
<dbReference type="Proteomes" id="UP000053989">
    <property type="component" value="Unassembled WGS sequence"/>
</dbReference>
<dbReference type="GO" id="GO:0046872">
    <property type="term" value="F:metal ion binding"/>
    <property type="evidence" value="ECO:0007669"/>
    <property type="project" value="UniProtKB-KW"/>
</dbReference>
<gene>
    <name evidence="4" type="ORF">SCLCIDRAFT_1220556</name>
</gene>
<dbReference type="InParanoid" id="A0A0C3DJC7"/>